<comment type="caution">
    <text evidence="1">The sequence shown here is derived from an EMBL/GenBank/DDBJ whole genome shotgun (WGS) entry which is preliminary data.</text>
</comment>
<reference evidence="1 2" key="1">
    <citation type="submission" date="2022-05" db="EMBL/GenBank/DDBJ databases">
        <title>Genome Sequencing of Bee-Associated Microbes.</title>
        <authorList>
            <person name="Dunlap C."/>
        </authorList>
    </citation>
    <scope>NUCLEOTIDE SEQUENCE [LARGE SCALE GENOMIC DNA]</scope>
    <source>
        <strain evidence="1 2">NRRL NRS-750</strain>
    </source>
</reference>
<gene>
    <name evidence="1" type="ORF">M5X04_04235</name>
</gene>
<dbReference type="EMBL" id="JAMDLY010000005">
    <property type="protein sequence ID" value="MCY9528544.1"/>
    <property type="molecule type" value="Genomic_DNA"/>
</dbReference>
<sequence>MSEELSIDDIVLSYLLTDDTYITPHNIVTLEYPFEIQTNDYLKFSKKDIVSNENETHGTLNALSNAKRALESRVDCILQIYGIKKVGQRIQNLNSFPQKIDLLNKLGLIAPKIMRRINTSRNRMEHDYVEPKKDTVDDFIDVVELFLESTEVITTRFVHEFSLQNESIEYWLDCRYNFGDASFEIQINNNNDYKSIAIHELRFDRKNLDCNNTFKRLFNLVYEVTLNPPYKQCSTLY</sequence>
<proteinExistence type="predicted"/>
<protein>
    <recommendedName>
        <fullName evidence="3">DUF4145 domain-containing protein</fullName>
    </recommendedName>
</protein>
<organism evidence="1 2">
    <name type="scientific">Paenibacillus alvei</name>
    <name type="common">Bacillus alvei</name>
    <dbReference type="NCBI Taxonomy" id="44250"/>
    <lineage>
        <taxon>Bacteria</taxon>
        <taxon>Bacillati</taxon>
        <taxon>Bacillota</taxon>
        <taxon>Bacilli</taxon>
        <taxon>Bacillales</taxon>
        <taxon>Paenibacillaceae</taxon>
        <taxon>Paenibacillus</taxon>
    </lineage>
</organism>
<evidence type="ECO:0000313" key="1">
    <source>
        <dbReference type="EMBL" id="MCY9528544.1"/>
    </source>
</evidence>
<evidence type="ECO:0000313" key="2">
    <source>
        <dbReference type="Proteomes" id="UP001527090"/>
    </source>
</evidence>
<dbReference type="Proteomes" id="UP001527090">
    <property type="component" value="Unassembled WGS sequence"/>
</dbReference>
<evidence type="ECO:0008006" key="3">
    <source>
        <dbReference type="Google" id="ProtNLM"/>
    </source>
</evidence>
<keyword evidence="2" id="KW-1185">Reference proteome</keyword>
<dbReference type="RefSeq" id="WP_268631726.1">
    <property type="nucleotide sequence ID" value="NZ_JAMDLY010000005.1"/>
</dbReference>
<accession>A0ABT4E499</accession>
<name>A0ABT4E499_PAEAL</name>